<dbReference type="Pfam" id="PF00106">
    <property type="entry name" value="adh_short"/>
    <property type="match status" value="1"/>
</dbReference>
<evidence type="ECO:0000313" key="7">
    <source>
        <dbReference type="Proteomes" id="UP000037069"/>
    </source>
</evidence>
<reference evidence="6 7" key="1">
    <citation type="journal article" date="2015" name="Nat. Commun.">
        <title>Lucilia cuprina genome unlocks parasitic fly biology to underpin future interventions.</title>
        <authorList>
            <person name="Anstead C.A."/>
            <person name="Korhonen P.K."/>
            <person name="Young N.D."/>
            <person name="Hall R.S."/>
            <person name="Jex A.R."/>
            <person name="Murali S.C."/>
            <person name="Hughes D.S."/>
            <person name="Lee S.F."/>
            <person name="Perry T."/>
            <person name="Stroehlein A.J."/>
            <person name="Ansell B.R."/>
            <person name="Breugelmans B."/>
            <person name="Hofmann A."/>
            <person name="Qu J."/>
            <person name="Dugan S."/>
            <person name="Lee S.L."/>
            <person name="Chao H."/>
            <person name="Dinh H."/>
            <person name="Han Y."/>
            <person name="Doddapaneni H.V."/>
            <person name="Worley K.C."/>
            <person name="Muzny D.M."/>
            <person name="Ioannidis P."/>
            <person name="Waterhouse R.M."/>
            <person name="Zdobnov E.M."/>
            <person name="James P.J."/>
            <person name="Bagnall N.H."/>
            <person name="Kotze A.C."/>
            <person name="Gibbs R.A."/>
            <person name="Richards S."/>
            <person name="Batterham P."/>
            <person name="Gasser R.B."/>
        </authorList>
    </citation>
    <scope>NUCLEOTIDE SEQUENCE [LARGE SCALE GENOMIC DNA]</scope>
    <source>
        <strain evidence="6 7">LS</strain>
        <tissue evidence="6">Full body</tissue>
    </source>
</reference>
<evidence type="ECO:0000256" key="5">
    <source>
        <dbReference type="SAM" id="Phobius"/>
    </source>
</evidence>
<evidence type="ECO:0000256" key="2">
    <source>
        <dbReference type="ARBA" id="ARBA00022857"/>
    </source>
</evidence>
<sequence>MLETQELPLISYLFSMACICQLFSLGIYFIGLAAVALFLFDNFKSLISIIKSVLEPYFQPHLPQNLLDKYGKWAVITGATDGIGKEYAKELAKQGVNVVLVSRTKEKLIAVSNEIEAEYKVKTKWIAADFSKGREIYQHIENELAGIPVGILVNNVGKMYDYPDELEKIPEDVLWDLININVGAVTMMTRMLIPQMKKQGKGAIVNLSSGSELQPLPYMAVYAATKRYIRSFSLAIERELAEYNIDVQCVTPLFVVTKMNQYSDTVMKGNIFIPNVQAYTRSLVFTLGKTIETTGYWSHGLQYLIIKLSPEWLRTRISHRMSSKLRTEYFSNLGKNKVA</sequence>
<proteinExistence type="inferred from homology"/>
<keyword evidence="2" id="KW-0521">NADP</keyword>
<dbReference type="AlphaFoldDB" id="A0A0L0BS07"/>
<protein>
    <recommendedName>
        <fullName evidence="8">Inactive hydroxysteroid dehydrogenase-like protein 1</fullName>
    </recommendedName>
</protein>
<dbReference type="STRING" id="7375.A0A0L0BS07"/>
<keyword evidence="3" id="KW-0496">Mitochondrion</keyword>
<accession>A0A0L0BS07</accession>
<keyword evidence="7" id="KW-1185">Reference proteome</keyword>
<dbReference type="InterPro" id="IPR002347">
    <property type="entry name" value="SDR_fam"/>
</dbReference>
<dbReference type="SUPFAM" id="SSF51735">
    <property type="entry name" value="NAD(P)-binding Rossmann-fold domains"/>
    <property type="match status" value="1"/>
</dbReference>
<evidence type="ECO:0000256" key="4">
    <source>
        <dbReference type="ARBA" id="ARBA00038261"/>
    </source>
</evidence>
<dbReference type="CDD" id="cd05356">
    <property type="entry name" value="17beta-HSD1_like_SDR_c"/>
    <property type="match status" value="1"/>
</dbReference>
<comment type="similarity">
    <text evidence="4">Belongs to the short-chain dehydrogenases/reductases (SDR) family. 17-beta-HSD 3 subfamily.</text>
</comment>
<keyword evidence="5" id="KW-1133">Transmembrane helix</keyword>
<feature type="transmembrane region" description="Helical" evidence="5">
    <location>
        <begin position="12"/>
        <end position="40"/>
    </location>
</feature>
<dbReference type="InterPro" id="IPR036291">
    <property type="entry name" value="NAD(P)-bd_dom_sf"/>
</dbReference>
<evidence type="ECO:0008006" key="8">
    <source>
        <dbReference type="Google" id="ProtNLM"/>
    </source>
</evidence>
<dbReference type="Proteomes" id="UP000037069">
    <property type="component" value="Unassembled WGS sequence"/>
</dbReference>
<dbReference type="FunFam" id="3.40.50.720:FF:000137">
    <property type="entry name" value="Hydroxysteroid (17-beta) dehydrogenase 3"/>
    <property type="match status" value="1"/>
</dbReference>
<organism evidence="6 7">
    <name type="scientific">Lucilia cuprina</name>
    <name type="common">Green bottle fly</name>
    <name type="synonym">Australian sheep blowfly</name>
    <dbReference type="NCBI Taxonomy" id="7375"/>
    <lineage>
        <taxon>Eukaryota</taxon>
        <taxon>Metazoa</taxon>
        <taxon>Ecdysozoa</taxon>
        <taxon>Arthropoda</taxon>
        <taxon>Hexapoda</taxon>
        <taxon>Insecta</taxon>
        <taxon>Pterygota</taxon>
        <taxon>Neoptera</taxon>
        <taxon>Endopterygota</taxon>
        <taxon>Diptera</taxon>
        <taxon>Brachycera</taxon>
        <taxon>Muscomorpha</taxon>
        <taxon>Oestroidea</taxon>
        <taxon>Calliphoridae</taxon>
        <taxon>Luciliinae</taxon>
        <taxon>Lucilia</taxon>
    </lineage>
</organism>
<dbReference type="PANTHER" id="PTHR44889">
    <property type="entry name" value="INACTIVE HYDROXYSTEROID DEHYDROGENASE-LIKE PROTEIN 1"/>
    <property type="match status" value="1"/>
</dbReference>
<dbReference type="InterPro" id="IPR052149">
    <property type="entry name" value="17-beta-HSD3-like"/>
</dbReference>
<dbReference type="PANTHER" id="PTHR44889:SF1">
    <property type="entry name" value="INACTIVE HYDROXYSTEROID DEHYDROGENASE-LIKE PROTEIN 1"/>
    <property type="match status" value="1"/>
</dbReference>
<keyword evidence="5" id="KW-0812">Transmembrane</keyword>
<dbReference type="PIRSF" id="PIRSF000126">
    <property type="entry name" value="11-beta-HSD1"/>
    <property type="match status" value="1"/>
</dbReference>
<comment type="caution">
    <text evidence="6">The sequence shown here is derived from an EMBL/GenBank/DDBJ whole genome shotgun (WGS) entry which is preliminary data.</text>
</comment>
<evidence type="ECO:0000313" key="6">
    <source>
        <dbReference type="EMBL" id="KNC22806.1"/>
    </source>
</evidence>
<comment type="subcellular location">
    <subcellularLocation>
        <location evidence="1">Mitochondrion</location>
    </subcellularLocation>
</comment>
<dbReference type="PRINTS" id="PR00081">
    <property type="entry name" value="GDHRDH"/>
</dbReference>
<dbReference type="OMA" id="NINMMAV"/>
<dbReference type="PRINTS" id="PR00080">
    <property type="entry name" value="SDRFAMILY"/>
</dbReference>
<evidence type="ECO:0000256" key="3">
    <source>
        <dbReference type="ARBA" id="ARBA00023128"/>
    </source>
</evidence>
<keyword evidence="5" id="KW-0472">Membrane</keyword>
<dbReference type="GO" id="GO:0005739">
    <property type="term" value="C:mitochondrion"/>
    <property type="evidence" value="ECO:0007669"/>
    <property type="project" value="UniProtKB-SubCell"/>
</dbReference>
<evidence type="ECO:0000256" key="1">
    <source>
        <dbReference type="ARBA" id="ARBA00004173"/>
    </source>
</evidence>
<dbReference type="OrthoDB" id="5545019at2759"/>
<name>A0A0L0BS07_LUCCU</name>
<dbReference type="EMBL" id="JRES01001454">
    <property type="protein sequence ID" value="KNC22806.1"/>
    <property type="molecule type" value="Genomic_DNA"/>
</dbReference>
<gene>
    <name evidence="6" type="ORF">FF38_08051</name>
</gene>
<dbReference type="Gene3D" id="3.40.50.720">
    <property type="entry name" value="NAD(P)-binding Rossmann-like Domain"/>
    <property type="match status" value="1"/>
</dbReference>